<keyword evidence="4" id="KW-1185">Reference proteome</keyword>
<accession>A0A0H4VJD5</accession>
<gene>
    <name evidence="3" type="ORF">CP97_00010</name>
</gene>
<dbReference type="GO" id="GO:0043565">
    <property type="term" value="F:sequence-specific DNA binding"/>
    <property type="evidence" value="ECO:0007669"/>
    <property type="project" value="InterPro"/>
</dbReference>
<sequence length="279" mass="31675">MRMKCGRVHDHPCITIIYHDAWTAGTEDGVELWDPGPHGKALYFGPQTRRMPLEISGKYLAVTVHFNAGTATMLGFPNNTDILNRIVDIDVLFNRDTPLAQIVPREKAYKDWVKALEDGFLRPLVEAAGWQKPDPLAILFEQQCLADPQVSVEEFAEGQNVSKRTIERIVKQAFGVTPKQALRRARALDMGAALLGVTRPEDSAEIELRYFDQSHRVKEIRAFFGMSPSELKNGANPFLRLSLEVRQHRRLEALHRLKPDEPGPWRDPDKEPPKDRPRG</sequence>
<name>A0A0H4VJD5_9SPHN</name>
<evidence type="ECO:0000313" key="4">
    <source>
        <dbReference type="Proteomes" id="UP000059113"/>
    </source>
</evidence>
<dbReference type="Proteomes" id="UP000059113">
    <property type="component" value="Chromosome"/>
</dbReference>
<dbReference type="STRING" id="1648404.CP97_00010"/>
<feature type="domain" description="HTH araC/xylS-type" evidence="2">
    <location>
        <begin position="135"/>
        <end position="234"/>
    </location>
</feature>
<reference evidence="4" key="2">
    <citation type="submission" date="2015-04" db="EMBL/GenBank/DDBJ databases">
        <title>The complete genome sequence of Erythrobacter sp. s21-N3.</title>
        <authorList>
            <person name="Zhuang L."/>
            <person name="Liu Y."/>
            <person name="Shao Z."/>
        </authorList>
    </citation>
    <scope>NUCLEOTIDE SEQUENCE [LARGE SCALE GENOMIC DNA]</scope>
    <source>
        <strain evidence="4">s21-N3</strain>
    </source>
</reference>
<proteinExistence type="predicted"/>
<organism evidence="3 4">
    <name type="scientific">Aurantiacibacter atlanticus</name>
    <dbReference type="NCBI Taxonomy" id="1648404"/>
    <lineage>
        <taxon>Bacteria</taxon>
        <taxon>Pseudomonadati</taxon>
        <taxon>Pseudomonadota</taxon>
        <taxon>Alphaproteobacteria</taxon>
        <taxon>Sphingomonadales</taxon>
        <taxon>Erythrobacteraceae</taxon>
        <taxon>Aurantiacibacter</taxon>
    </lineage>
</organism>
<dbReference type="KEGG" id="ery:CP97_00010"/>
<reference evidence="3 4" key="1">
    <citation type="journal article" date="2015" name="Int. J. Syst. Evol. Microbiol.">
        <title>Erythrobacter atlanticus sp. nov., a bacterium from ocean sediment able to degrade polycyclic aromatic hydrocarbons.</title>
        <authorList>
            <person name="Zhuang L."/>
            <person name="Liu Y."/>
            <person name="Wang L."/>
            <person name="Wang W."/>
            <person name="Shao Z."/>
        </authorList>
    </citation>
    <scope>NUCLEOTIDE SEQUENCE [LARGE SCALE GENOMIC DNA]</scope>
    <source>
        <strain evidence="4">s21-N3</strain>
    </source>
</reference>
<dbReference type="EMBL" id="CP011310">
    <property type="protein sequence ID" value="AKQ42996.2"/>
    <property type="molecule type" value="Genomic_DNA"/>
</dbReference>
<dbReference type="Gene3D" id="1.10.10.60">
    <property type="entry name" value="Homeodomain-like"/>
    <property type="match status" value="1"/>
</dbReference>
<evidence type="ECO:0000313" key="3">
    <source>
        <dbReference type="EMBL" id="AKQ42996.2"/>
    </source>
</evidence>
<dbReference type="AlphaFoldDB" id="A0A0H4VJD5"/>
<evidence type="ECO:0000256" key="1">
    <source>
        <dbReference type="SAM" id="MobiDB-lite"/>
    </source>
</evidence>
<dbReference type="PROSITE" id="PS01124">
    <property type="entry name" value="HTH_ARAC_FAMILY_2"/>
    <property type="match status" value="1"/>
</dbReference>
<dbReference type="Pfam" id="PF12833">
    <property type="entry name" value="HTH_18"/>
    <property type="match status" value="1"/>
</dbReference>
<evidence type="ECO:0000259" key="2">
    <source>
        <dbReference type="PROSITE" id="PS01124"/>
    </source>
</evidence>
<feature type="region of interest" description="Disordered" evidence="1">
    <location>
        <begin position="254"/>
        <end position="279"/>
    </location>
</feature>
<protein>
    <submittedName>
        <fullName evidence="3">AraC family transcriptional regulator</fullName>
    </submittedName>
</protein>
<dbReference type="InterPro" id="IPR018060">
    <property type="entry name" value="HTH_AraC"/>
</dbReference>
<dbReference type="SMART" id="SM00342">
    <property type="entry name" value="HTH_ARAC"/>
    <property type="match status" value="1"/>
</dbReference>
<dbReference type="GO" id="GO:0003700">
    <property type="term" value="F:DNA-binding transcription factor activity"/>
    <property type="evidence" value="ECO:0007669"/>
    <property type="project" value="InterPro"/>
</dbReference>